<sequence>MKDAVVSRCECRMELDNLQRFSSKMKNRVFNWKNAVPTPIVTVKVISNEVRREGIMESDKIIDWEKLPIRIERVFLLRWNIDRNKSNWIGKVTLDDGGLDGSKRRSRDVMMKNASLDKDNSTNRVGVSTPIIREDHWSWEIFSFRLCR</sequence>
<evidence type="ECO:0000313" key="1">
    <source>
        <dbReference type="EMBL" id="GIY48689.1"/>
    </source>
</evidence>
<accession>A0AAV4TS94</accession>
<comment type="caution">
    <text evidence="1">The sequence shown here is derived from an EMBL/GenBank/DDBJ whole genome shotgun (WGS) entry which is preliminary data.</text>
</comment>
<gene>
    <name evidence="1" type="ORF">CDAR_554651</name>
</gene>
<proteinExistence type="predicted"/>
<name>A0AAV4TS94_9ARAC</name>
<dbReference type="EMBL" id="BPLQ01010148">
    <property type="protein sequence ID" value="GIY48689.1"/>
    <property type="molecule type" value="Genomic_DNA"/>
</dbReference>
<organism evidence="1 2">
    <name type="scientific">Caerostris darwini</name>
    <dbReference type="NCBI Taxonomy" id="1538125"/>
    <lineage>
        <taxon>Eukaryota</taxon>
        <taxon>Metazoa</taxon>
        <taxon>Ecdysozoa</taxon>
        <taxon>Arthropoda</taxon>
        <taxon>Chelicerata</taxon>
        <taxon>Arachnida</taxon>
        <taxon>Araneae</taxon>
        <taxon>Araneomorphae</taxon>
        <taxon>Entelegynae</taxon>
        <taxon>Araneoidea</taxon>
        <taxon>Araneidae</taxon>
        <taxon>Caerostris</taxon>
    </lineage>
</organism>
<keyword evidence="2" id="KW-1185">Reference proteome</keyword>
<protein>
    <submittedName>
        <fullName evidence="1">Uncharacterized protein</fullName>
    </submittedName>
</protein>
<dbReference type="Proteomes" id="UP001054837">
    <property type="component" value="Unassembled WGS sequence"/>
</dbReference>
<dbReference type="AlphaFoldDB" id="A0AAV4TS94"/>
<reference evidence="1 2" key="1">
    <citation type="submission" date="2021-06" db="EMBL/GenBank/DDBJ databases">
        <title>Caerostris darwini draft genome.</title>
        <authorList>
            <person name="Kono N."/>
            <person name="Arakawa K."/>
        </authorList>
    </citation>
    <scope>NUCLEOTIDE SEQUENCE [LARGE SCALE GENOMIC DNA]</scope>
</reference>
<evidence type="ECO:0000313" key="2">
    <source>
        <dbReference type="Proteomes" id="UP001054837"/>
    </source>
</evidence>